<dbReference type="Proteomes" id="UP000011976">
    <property type="component" value="Unassembled WGS sequence"/>
</dbReference>
<dbReference type="AlphaFoldDB" id="M9M3R9"/>
<feature type="compositionally biased region" description="Polar residues" evidence="1">
    <location>
        <begin position="63"/>
        <end position="72"/>
    </location>
</feature>
<evidence type="ECO:0000313" key="3">
    <source>
        <dbReference type="EMBL" id="GAC74975.1"/>
    </source>
</evidence>
<evidence type="ECO:0000313" key="4">
    <source>
        <dbReference type="Proteomes" id="UP000011976"/>
    </source>
</evidence>
<name>M9M3R9_PSEA3</name>
<reference evidence="4" key="1">
    <citation type="journal article" date="2013" name="Genome Announc.">
        <title>Genome sequence of the basidiomycetous yeast Pseudozyma antarctica T-34, a producer of the glycolipid biosurfactants mannosylerythritol lipids.</title>
        <authorList>
            <person name="Morita T."/>
            <person name="Koike H."/>
            <person name="Koyama Y."/>
            <person name="Hagiwara H."/>
            <person name="Ito E."/>
            <person name="Fukuoka T."/>
            <person name="Imura T."/>
            <person name="Machida M."/>
            <person name="Kitamoto D."/>
        </authorList>
    </citation>
    <scope>NUCLEOTIDE SEQUENCE [LARGE SCALE GENOMIC DNA]</scope>
    <source>
        <strain evidence="4">T-34</strain>
    </source>
</reference>
<evidence type="ECO:0000256" key="2">
    <source>
        <dbReference type="SAM" id="SignalP"/>
    </source>
</evidence>
<gene>
    <name evidence="3" type="ORF">PANT_13d00085</name>
</gene>
<feature type="chain" id="PRO_5004100335" evidence="2">
    <location>
        <begin position="26"/>
        <end position="397"/>
    </location>
</feature>
<feature type="region of interest" description="Disordered" evidence="1">
    <location>
        <begin position="209"/>
        <end position="249"/>
    </location>
</feature>
<dbReference type="OrthoDB" id="10260622at2759"/>
<organism evidence="3 4">
    <name type="scientific">Pseudozyma antarctica (strain T-34)</name>
    <name type="common">Yeast</name>
    <name type="synonym">Candida antarctica</name>
    <dbReference type="NCBI Taxonomy" id="1151754"/>
    <lineage>
        <taxon>Eukaryota</taxon>
        <taxon>Fungi</taxon>
        <taxon>Dikarya</taxon>
        <taxon>Basidiomycota</taxon>
        <taxon>Ustilaginomycotina</taxon>
        <taxon>Ustilaginomycetes</taxon>
        <taxon>Ustilaginales</taxon>
        <taxon>Ustilaginaceae</taxon>
        <taxon>Moesziomyces</taxon>
    </lineage>
</organism>
<feature type="compositionally biased region" description="Polar residues" evidence="1">
    <location>
        <begin position="210"/>
        <end position="221"/>
    </location>
</feature>
<feature type="signal peptide" evidence="2">
    <location>
        <begin position="1"/>
        <end position="25"/>
    </location>
</feature>
<sequence>MQLQEPSRLLGLIFSWFYLLTGAIGTSEEPDGVDLSLRLGPRPAAIRFPHGNVVSGPSGSSGQLTEASSSGLAQGERDQPGPSTSSRPLMQGSGDAYTMRGVEKHMDRWPVESSRQLIQRLDARENWEAYTRKYLGRPVEPFVHDGSFIPQKAMEFQTRIDLLVRAKREKAVLRQPFRNWRTMSRSTAVDDRGNRAQYDGLDLTLRLGPSSASSSQVSDEGTTPIAPDTNEGLGEASSSRSSTVSDRIRGFDLNDPDYRTFSSVGSSQHPEQAFQGYSAAVPAQEGGLGMADAAVRRHVSGTWLQYRRDHFGRERLPIVSADGKLSPRGAMLFQERISDLQATKRTARRRFHNWQAIAARMAPRGQPVKVSSKVRQQALTDIELMSSIEALVHRLAS</sequence>
<feature type="region of interest" description="Disordered" evidence="1">
    <location>
        <begin position="48"/>
        <end position="95"/>
    </location>
</feature>
<protein>
    <submittedName>
        <fullName evidence="3">U1 snRNP-specific protein C</fullName>
    </submittedName>
</protein>
<accession>M9M3R9</accession>
<feature type="compositionally biased region" description="Low complexity" evidence="1">
    <location>
        <begin position="51"/>
        <end position="62"/>
    </location>
</feature>
<keyword evidence="2" id="KW-0732">Signal</keyword>
<proteinExistence type="predicted"/>
<dbReference type="EMBL" id="DF196779">
    <property type="protein sequence ID" value="GAC74975.1"/>
    <property type="molecule type" value="Genomic_DNA"/>
</dbReference>
<evidence type="ECO:0000256" key="1">
    <source>
        <dbReference type="SAM" id="MobiDB-lite"/>
    </source>
</evidence>